<feature type="non-terminal residue" evidence="2">
    <location>
        <position position="1"/>
    </location>
</feature>
<dbReference type="FunFam" id="2.60.40.150:FF:000080">
    <property type="entry name" value="Putative synaptotagmin-12"/>
    <property type="match status" value="1"/>
</dbReference>
<dbReference type="GO" id="GO:0098793">
    <property type="term" value="C:presynapse"/>
    <property type="evidence" value="ECO:0007669"/>
    <property type="project" value="GOC"/>
</dbReference>
<dbReference type="Proteomes" id="UP001497623">
    <property type="component" value="Unassembled WGS sequence"/>
</dbReference>
<feature type="domain" description="C2" evidence="1">
    <location>
        <begin position="48"/>
        <end position="185"/>
    </location>
</feature>
<dbReference type="GO" id="GO:0005544">
    <property type="term" value="F:calcium-dependent phospholipid binding"/>
    <property type="evidence" value="ECO:0007669"/>
    <property type="project" value="TreeGrafter"/>
</dbReference>
<dbReference type="GO" id="GO:0005509">
    <property type="term" value="F:calcium ion binding"/>
    <property type="evidence" value="ECO:0007669"/>
    <property type="project" value="TreeGrafter"/>
</dbReference>
<reference evidence="2 3" key="1">
    <citation type="submission" date="2024-05" db="EMBL/GenBank/DDBJ databases">
        <authorList>
            <person name="Wallberg A."/>
        </authorList>
    </citation>
    <scope>NUCLEOTIDE SEQUENCE [LARGE SCALE GENOMIC DNA]</scope>
</reference>
<dbReference type="PANTHER" id="PTHR10024:SF252">
    <property type="entry name" value="SYNAPTOTAGMIN-12"/>
    <property type="match status" value="1"/>
</dbReference>
<dbReference type="InterPro" id="IPR000008">
    <property type="entry name" value="C2_dom"/>
</dbReference>
<dbReference type="GO" id="GO:0001786">
    <property type="term" value="F:phosphatidylserine binding"/>
    <property type="evidence" value="ECO:0007669"/>
    <property type="project" value="TreeGrafter"/>
</dbReference>
<comment type="caution">
    <text evidence="2">The sequence shown here is derived from an EMBL/GenBank/DDBJ whole genome shotgun (WGS) entry which is preliminary data.</text>
</comment>
<dbReference type="GO" id="GO:0048791">
    <property type="term" value="P:calcium ion-regulated exocytosis of neurotransmitter"/>
    <property type="evidence" value="ECO:0007669"/>
    <property type="project" value="TreeGrafter"/>
</dbReference>
<dbReference type="GO" id="GO:0048488">
    <property type="term" value="P:synaptic vesicle endocytosis"/>
    <property type="evidence" value="ECO:0007669"/>
    <property type="project" value="TreeGrafter"/>
</dbReference>
<dbReference type="Pfam" id="PF00168">
    <property type="entry name" value="C2"/>
    <property type="match status" value="1"/>
</dbReference>
<dbReference type="GO" id="GO:0070382">
    <property type="term" value="C:exocytic vesicle"/>
    <property type="evidence" value="ECO:0007669"/>
    <property type="project" value="TreeGrafter"/>
</dbReference>
<dbReference type="GO" id="GO:0005886">
    <property type="term" value="C:plasma membrane"/>
    <property type="evidence" value="ECO:0007669"/>
    <property type="project" value="TreeGrafter"/>
</dbReference>
<name>A0AAV2QA89_MEGNR</name>
<evidence type="ECO:0000313" key="3">
    <source>
        <dbReference type="Proteomes" id="UP001497623"/>
    </source>
</evidence>
<dbReference type="PROSITE" id="PS50004">
    <property type="entry name" value="C2"/>
    <property type="match status" value="1"/>
</dbReference>
<sequence>QLLASFMYLTQKVDNSLGGLELHIFISALSGPMHVSFLMLKFPQHGLGYGEIMFSLSYLPTAERLTVVIVKARSLQWTDEKEQADPFVKVYVLQNGKKVMKKKTSVKKDTRSPVFNEAMIFSIPAPALHNIQMRVTVAEHQSGNSGSRKAPSVGHVIVGTQATGKALSHWNQMMASLRKPIGMWHPLRR</sequence>
<evidence type="ECO:0000313" key="2">
    <source>
        <dbReference type="EMBL" id="CAL4077821.1"/>
    </source>
</evidence>
<dbReference type="PANTHER" id="PTHR10024">
    <property type="entry name" value="SYNAPTOTAGMIN"/>
    <property type="match status" value="1"/>
</dbReference>
<accession>A0AAV2QA89</accession>
<feature type="non-terminal residue" evidence="2">
    <location>
        <position position="189"/>
    </location>
</feature>
<dbReference type="SMART" id="SM00239">
    <property type="entry name" value="C2"/>
    <property type="match status" value="1"/>
</dbReference>
<proteinExistence type="predicted"/>
<dbReference type="AlphaFoldDB" id="A0AAV2QA89"/>
<evidence type="ECO:0000259" key="1">
    <source>
        <dbReference type="PROSITE" id="PS50004"/>
    </source>
</evidence>
<dbReference type="InterPro" id="IPR035892">
    <property type="entry name" value="C2_domain_sf"/>
</dbReference>
<gene>
    <name evidence="2" type="ORF">MNOR_LOCUS10509</name>
</gene>
<dbReference type="SUPFAM" id="SSF49562">
    <property type="entry name" value="C2 domain (Calcium/lipid-binding domain, CaLB)"/>
    <property type="match status" value="1"/>
</dbReference>
<keyword evidence="3" id="KW-1185">Reference proteome</keyword>
<organism evidence="2 3">
    <name type="scientific">Meganyctiphanes norvegica</name>
    <name type="common">Northern krill</name>
    <name type="synonym">Thysanopoda norvegica</name>
    <dbReference type="NCBI Taxonomy" id="48144"/>
    <lineage>
        <taxon>Eukaryota</taxon>
        <taxon>Metazoa</taxon>
        <taxon>Ecdysozoa</taxon>
        <taxon>Arthropoda</taxon>
        <taxon>Crustacea</taxon>
        <taxon>Multicrustacea</taxon>
        <taxon>Malacostraca</taxon>
        <taxon>Eumalacostraca</taxon>
        <taxon>Eucarida</taxon>
        <taxon>Euphausiacea</taxon>
        <taxon>Euphausiidae</taxon>
        <taxon>Meganyctiphanes</taxon>
    </lineage>
</organism>
<protein>
    <recommendedName>
        <fullName evidence="1">C2 domain-containing protein</fullName>
    </recommendedName>
</protein>
<dbReference type="Gene3D" id="2.60.40.150">
    <property type="entry name" value="C2 domain"/>
    <property type="match status" value="1"/>
</dbReference>
<dbReference type="GO" id="GO:0000149">
    <property type="term" value="F:SNARE binding"/>
    <property type="evidence" value="ECO:0007669"/>
    <property type="project" value="TreeGrafter"/>
</dbReference>
<dbReference type="EMBL" id="CAXKWB010005322">
    <property type="protein sequence ID" value="CAL4077821.1"/>
    <property type="molecule type" value="Genomic_DNA"/>
</dbReference>
<dbReference type="GO" id="GO:0030276">
    <property type="term" value="F:clathrin binding"/>
    <property type="evidence" value="ECO:0007669"/>
    <property type="project" value="TreeGrafter"/>
</dbReference>